<keyword evidence="4" id="KW-0804">Transcription</keyword>
<evidence type="ECO:0000256" key="5">
    <source>
        <dbReference type="ARBA" id="ARBA00023242"/>
    </source>
</evidence>
<evidence type="ECO:0000313" key="8">
    <source>
        <dbReference type="EMBL" id="PON39899.1"/>
    </source>
</evidence>
<dbReference type="InterPro" id="IPR003657">
    <property type="entry name" value="WRKY_dom"/>
</dbReference>
<reference evidence="9" key="1">
    <citation type="submission" date="2016-06" db="EMBL/GenBank/DDBJ databases">
        <title>Parallel loss of symbiosis genes in relatives of nitrogen-fixing non-legume Parasponia.</title>
        <authorList>
            <person name="Van Velzen R."/>
            <person name="Holmer R."/>
            <person name="Bu F."/>
            <person name="Rutten L."/>
            <person name="Van Zeijl A."/>
            <person name="Liu W."/>
            <person name="Santuari L."/>
            <person name="Cao Q."/>
            <person name="Sharma T."/>
            <person name="Shen D."/>
            <person name="Roswanjaya Y."/>
            <person name="Wardhani T."/>
            <person name="Kalhor M.S."/>
            <person name="Jansen J."/>
            <person name="Van den Hoogen J."/>
            <person name="Gungor B."/>
            <person name="Hartog M."/>
            <person name="Hontelez J."/>
            <person name="Verver J."/>
            <person name="Yang W.-C."/>
            <person name="Schijlen E."/>
            <person name="Repin R."/>
            <person name="Schilthuizen M."/>
            <person name="Schranz E."/>
            <person name="Heidstra R."/>
            <person name="Miyata K."/>
            <person name="Fedorova E."/>
            <person name="Kohlen W."/>
            <person name="Bisseling T."/>
            <person name="Smit S."/>
            <person name="Geurts R."/>
        </authorList>
    </citation>
    <scope>NUCLEOTIDE SEQUENCE [LARGE SCALE GENOMIC DNA]</scope>
    <source>
        <strain evidence="9">cv. WU1-14</strain>
    </source>
</reference>
<protein>
    <submittedName>
        <fullName evidence="8">WRKY domain containing protein</fullName>
    </submittedName>
</protein>
<dbReference type="Gene3D" id="2.20.25.80">
    <property type="entry name" value="WRKY domain"/>
    <property type="match status" value="1"/>
</dbReference>
<keyword evidence="2" id="KW-0805">Transcription regulation</keyword>
<dbReference type="PROSITE" id="PS50811">
    <property type="entry name" value="WRKY"/>
    <property type="match status" value="1"/>
</dbReference>
<evidence type="ECO:0000256" key="4">
    <source>
        <dbReference type="ARBA" id="ARBA00023163"/>
    </source>
</evidence>
<dbReference type="SUPFAM" id="SSF118290">
    <property type="entry name" value="WRKY DNA-binding domain"/>
    <property type="match status" value="1"/>
</dbReference>
<feature type="compositionally biased region" description="Polar residues" evidence="6">
    <location>
        <begin position="65"/>
        <end position="92"/>
    </location>
</feature>
<proteinExistence type="predicted"/>
<evidence type="ECO:0000256" key="6">
    <source>
        <dbReference type="SAM" id="MobiDB-lite"/>
    </source>
</evidence>
<dbReference type="PANTHER" id="PTHR31221:SF111">
    <property type="entry name" value="WRKY TRANSCRIPTION FACTOR 43-RELATED"/>
    <property type="match status" value="1"/>
</dbReference>
<comment type="caution">
    <text evidence="8">The sequence shown here is derived from an EMBL/GenBank/DDBJ whole genome shotgun (WGS) entry which is preliminary data.</text>
</comment>
<dbReference type="InterPro" id="IPR044810">
    <property type="entry name" value="WRKY_plant"/>
</dbReference>
<dbReference type="GO" id="GO:0043565">
    <property type="term" value="F:sequence-specific DNA binding"/>
    <property type="evidence" value="ECO:0007669"/>
    <property type="project" value="InterPro"/>
</dbReference>
<dbReference type="SMART" id="SM00774">
    <property type="entry name" value="WRKY"/>
    <property type="match status" value="1"/>
</dbReference>
<evidence type="ECO:0000256" key="1">
    <source>
        <dbReference type="ARBA" id="ARBA00004123"/>
    </source>
</evidence>
<sequence length="200" mass="22520">MDEEIPLSQCPLSGFPNTPNSLPSTSSSVHLPFEYSQFSLEVLSWLGLLSGSTNIDYDNYTQKLSSSPSDQSFKAKNTSGSELGDNKNNINGGENKAKVGRKKKAIPQRISFHTRSDDDVLDDGYRWRKYGQKTVKNSSHPRSYYRCSQHTCSVKKQIQRLSKDSSIVVTTYEGIHNHPCEKLMETLGPLLKQLQFLSRI</sequence>
<dbReference type="GO" id="GO:0005634">
    <property type="term" value="C:nucleus"/>
    <property type="evidence" value="ECO:0007669"/>
    <property type="project" value="UniProtKB-SubCell"/>
</dbReference>
<evidence type="ECO:0000256" key="3">
    <source>
        <dbReference type="ARBA" id="ARBA00023125"/>
    </source>
</evidence>
<dbReference type="OrthoDB" id="1921377at2759"/>
<dbReference type="AlphaFoldDB" id="A0A2P5ATP4"/>
<feature type="domain" description="WRKY" evidence="7">
    <location>
        <begin position="116"/>
        <end position="181"/>
    </location>
</feature>
<organism evidence="8 9">
    <name type="scientific">Parasponia andersonii</name>
    <name type="common">Sponia andersonii</name>
    <dbReference type="NCBI Taxonomy" id="3476"/>
    <lineage>
        <taxon>Eukaryota</taxon>
        <taxon>Viridiplantae</taxon>
        <taxon>Streptophyta</taxon>
        <taxon>Embryophyta</taxon>
        <taxon>Tracheophyta</taxon>
        <taxon>Spermatophyta</taxon>
        <taxon>Magnoliopsida</taxon>
        <taxon>eudicotyledons</taxon>
        <taxon>Gunneridae</taxon>
        <taxon>Pentapetalae</taxon>
        <taxon>rosids</taxon>
        <taxon>fabids</taxon>
        <taxon>Rosales</taxon>
        <taxon>Cannabaceae</taxon>
        <taxon>Parasponia</taxon>
    </lineage>
</organism>
<evidence type="ECO:0000313" key="9">
    <source>
        <dbReference type="Proteomes" id="UP000237105"/>
    </source>
</evidence>
<dbReference type="Pfam" id="PF03106">
    <property type="entry name" value="WRKY"/>
    <property type="match status" value="1"/>
</dbReference>
<name>A0A2P5ATP4_PARAD</name>
<keyword evidence="5" id="KW-0539">Nucleus</keyword>
<evidence type="ECO:0000259" key="7">
    <source>
        <dbReference type="PROSITE" id="PS50811"/>
    </source>
</evidence>
<dbReference type="FunFam" id="2.20.25.80:FF:000003">
    <property type="entry name" value="WRKY transcription factor 57"/>
    <property type="match status" value="1"/>
</dbReference>
<dbReference type="EMBL" id="JXTB01000452">
    <property type="protein sequence ID" value="PON39899.1"/>
    <property type="molecule type" value="Genomic_DNA"/>
</dbReference>
<dbReference type="GO" id="GO:0003700">
    <property type="term" value="F:DNA-binding transcription factor activity"/>
    <property type="evidence" value="ECO:0007669"/>
    <property type="project" value="InterPro"/>
</dbReference>
<dbReference type="InterPro" id="IPR036576">
    <property type="entry name" value="WRKY_dom_sf"/>
</dbReference>
<keyword evidence="3" id="KW-0238">DNA-binding</keyword>
<evidence type="ECO:0000256" key="2">
    <source>
        <dbReference type="ARBA" id="ARBA00023015"/>
    </source>
</evidence>
<dbReference type="PANTHER" id="PTHR31221">
    <property type="entry name" value="WRKY TRANSCRIPTION FACTOR PROTEIN 1-RELATED"/>
    <property type="match status" value="1"/>
</dbReference>
<keyword evidence="9" id="KW-1185">Reference proteome</keyword>
<feature type="compositionally biased region" description="Low complexity" evidence="6">
    <location>
        <begin position="16"/>
        <end position="26"/>
    </location>
</feature>
<feature type="region of interest" description="Disordered" evidence="6">
    <location>
        <begin position="65"/>
        <end position="104"/>
    </location>
</feature>
<dbReference type="Proteomes" id="UP000237105">
    <property type="component" value="Unassembled WGS sequence"/>
</dbReference>
<comment type="subcellular location">
    <subcellularLocation>
        <location evidence="1">Nucleus</location>
    </subcellularLocation>
</comment>
<accession>A0A2P5ATP4</accession>
<gene>
    <name evidence="8" type="primary">PanWRKY9</name>
    <name evidence="8" type="ORF">PanWU01x14_301560</name>
</gene>
<feature type="region of interest" description="Disordered" evidence="6">
    <location>
        <begin position="1"/>
        <end position="26"/>
    </location>
</feature>